<proteinExistence type="predicted"/>
<reference evidence="3 4" key="1">
    <citation type="submission" date="2020-03" db="EMBL/GenBank/DDBJ databases">
        <title>Cyclobacterium plantarum sp. nov., a marine bacterium isolated from a coastal-marine wetland.</title>
        <authorList>
            <person name="Sanchez-Porro C."/>
            <person name="Ventosa A."/>
            <person name="Amoozegar M."/>
        </authorList>
    </citation>
    <scope>NUCLEOTIDE SEQUENCE [LARGE SCALE GENOMIC DNA]</scope>
    <source>
        <strain evidence="3 4">GBPx2</strain>
    </source>
</reference>
<evidence type="ECO:0000313" key="4">
    <source>
        <dbReference type="Proteomes" id="UP000649799"/>
    </source>
</evidence>
<feature type="compositionally biased region" description="Basic and acidic residues" evidence="1">
    <location>
        <begin position="45"/>
        <end position="61"/>
    </location>
</feature>
<feature type="region of interest" description="Disordered" evidence="1">
    <location>
        <begin position="45"/>
        <end position="99"/>
    </location>
</feature>
<keyword evidence="2" id="KW-0472">Membrane</keyword>
<dbReference type="EMBL" id="JAANYN010000013">
    <property type="protein sequence ID" value="NHE59474.1"/>
    <property type="molecule type" value="Genomic_DNA"/>
</dbReference>
<name>A0ABX0HC51_9BACT</name>
<feature type="compositionally biased region" description="Basic and acidic residues" evidence="1">
    <location>
        <begin position="70"/>
        <end position="96"/>
    </location>
</feature>
<protein>
    <submittedName>
        <fullName evidence="3">Uncharacterized protein</fullName>
    </submittedName>
</protein>
<feature type="transmembrane region" description="Helical" evidence="2">
    <location>
        <begin position="12"/>
        <end position="31"/>
    </location>
</feature>
<sequence length="119" mass="13824">MSSQNLILKTAFKAVIFGCLFCVFFTVNLFGQSEKDVVIADPTKKEKAYHPSTSENEKRTNQETFSGYSAKKDQDLLRESNKYKDHSEKSDWKKEEVSEEVSTLSFNIFLYVLDRFKED</sequence>
<organism evidence="3 4">
    <name type="scientific">Cyclobacterium plantarum</name>
    <dbReference type="NCBI Taxonomy" id="2716263"/>
    <lineage>
        <taxon>Bacteria</taxon>
        <taxon>Pseudomonadati</taxon>
        <taxon>Bacteroidota</taxon>
        <taxon>Cytophagia</taxon>
        <taxon>Cytophagales</taxon>
        <taxon>Cyclobacteriaceae</taxon>
        <taxon>Cyclobacterium</taxon>
    </lineage>
</organism>
<keyword evidence="4" id="KW-1185">Reference proteome</keyword>
<accession>A0ABX0HC51</accession>
<keyword evidence="2" id="KW-1133">Transmembrane helix</keyword>
<evidence type="ECO:0000256" key="1">
    <source>
        <dbReference type="SAM" id="MobiDB-lite"/>
    </source>
</evidence>
<evidence type="ECO:0000256" key="2">
    <source>
        <dbReference type="SAM" id="Phobius"/>
    </source>
</evidence>
<keyword evidence="2" id="KW-0812">Transmembrane</keyword>
<evidence type="ECO:0000313" key="3">
    <source>
        <dbReference type="EMBL" id="NHE59474.1"/>
    </source>
</evidence>
<dbReference type="Proteomes" id="UP000649799">
    <property type="component" value="Unassembled WGS sequence"/>
</dbReference>
<comment type="caution">
    <text evidence="3">The sequence shown here is derived from an EMBL/GenBank/DDBJ whole genome shotgun (WGS) entry which is preliminary data.</text>
</comment>
<dbReference type="RefSeq" id="WP_166150911.1">
    <property type="nucleotide sequence ID" value="NZ_JAANYN010000013.1"/>
</dbReference>
<gene>
    <name evidence="3" type="ORF">G9Q97_21910</name>
</gene>